<feature type="region of interest" description="Disordered" evidence="1">
    <location>
        <begin position="274"/>
        <end position="360"/>
    </location>
</feature>
<sequence length="481" mass="54177">MLLIGGAFTALLLLLSRLSDALGQKSSSTNNLTVSCTNPNVSLSWEFSELQTHTEFKIDVRGSDNRLVWKSEAHFMAFYGVNVTAFQGGNQSKEAKTTFTFNGLKEAHVNCQLDFPDVYMVEKDSGATLSFMNPLHYYKKLNQVTIESDGASFTFQTASSETGHFNGHCNRQEKNCELHIEFPADVEMCETLKGELLGIIGGQVVFRQTDSICAEPEEKELTVALVVLLFVLGIVIVVIIIIIIKIPREGEDGLLLIKEDLTPISVVTLFNNPVNTSSVSSEEEEEEEKSRDNNREDNSRDNNRDNNREDNSRDNNREDNSRDNNRDNNREDNSRDNSRDNNREDNSRDNNREDREGLQPLDAAYSDGVHLEENMKDEDDSALSSKEEEEDSTDSSTDSSGYLSRERVLPLDAVNSRDNSRDNNREDNSRDNNREDREGLQPLDAADDSAKTETVSIESVESIRSHYDRPHALQVEIGDRD</sequence>
<gene>
    <name evidence="4" type="ORF">KUDE01_030425</name>
</gene>
<feature type="compositionally biased region" description="Basic and acidic residues" evidence="1">
    <location>
        <begin position="418"/>
        <end position="439"/>
    </location>
</feature>
<keyword evidence="3" id="KW-0732">Signal</keyword>
<evidence type="ECO:0000256" key="3">
    <source>
        <dbReference type="SAM" id="SignalP"/>
    </source>
</evidence>
<evidence type="ECO:0000256" key="2">
    <source>
        <dbReference type="SAM" id="Phobius"/>
    </source>
</evidence>
<feature type="compositionally biased region" description="Basic and acidic residues" evidence="1">
    <location>
        <begin position="288"/>
        <end position="357"/>
    </location>
</feature>
<feature type="chain" id="PRO_5042123584" evidence="3">
    <location>
        <begin position="24"/>
        <end position="481"/>
    </location>
</feature>
<keyword evidence="2" id="KW-1133">Transmembrane helix</keyword>
<reference evidence="4" key="1">
    <citation type="submission" date="2023-04" db="EMBL/GenBank/DDBJ databases">
        <title>Chromosome-level genome of Chaenocephalus aceratus.</title>
        <authorList>
            <person name="Park H."/>
        </authorList>
    </citation>
    <scope>NUCLEOTIDE SEQUENCE</scope>
    <source>
        <strain evidence="4">DE</strain>
        <tissue evidence="4">Muscle</tissue>
    </source>
</reference>
<evidence type="ECO:0000313" key="4">
    <source>
        <dbReference type="EMBL" id="KAK1886710.1"/>
    </source>
</evidence>
<feature type="transmembrane region" description="Helical" evidence="2">
    <location>
        <begin position="221"/>
        <end position="244"/>
    </location>
</feature>
<name>A0AAD9BMH4_DISEL</name>
<organism evidence="4 5">
    <name type="scientific">Dissostichus eleginoides</name>
    <name type="common">Patagonian toothfish</name>
    <name type="synonym">Dissostichus amissus</name>
    <dbReference type="NCBI Taxonomy" id="100907"/>
    <lineage>
        <taxon>Eukaryota</taxon>
        <taxon>Metazoa</taxon>
        <taxon>Chordata</taxon>
        <taxon>Craniata</taxon>
        <taxon>Vertebrata</taxon>
        <taxon>Euteleostomi</taxon>
        <taxon>Actinopterygii</taxon>
        <taxon>Neopterygii</taxon>
        <taxon>Teleostei</taxon>
        <taxon>Neoteleostei</taxon>
        <taxon>Acanthomorphata</taxon>
        <taxon>Eupercaria</taxon>
        <taxon>Perciformes</taxon>
        <taxon>Notothenioidei</taxon>
        <taxon>Nototheniidae</taxon>
        <taxon>Dissostichus</taxon>
    </lineage>
</organism>
<dbReference type="EMBL" id="JASDAP010000020">
    <property type="protein sequence ID" value="KAK1886710.1"/>
    <property type="molecule type" value="Genomic_DNA"/>
</dbReference>
<keyword evidence="5" id="KW-1185">Reference proteome</keyword>
<feature type="signal peptide" evidence="3">
    <location>
        <begin position="1"/>
        <end position="23"/>
    </location>
</feature>
<keyword evidence="4" id="KW-0675">Receptor</keyword>
<evidence type="ECO:0000313" key="5">
    <source>
        <dbReference type="Proteomes" id="UP001228049"/>
    </source>
</evidence>
<keyword evidence="2" id="KW-0812">Transmembrane</keyword>
<feature type="region of interest" description="Disordered" evidence="1">
    <location>
        <begin position="375"/>
        <end position="463"/>
    </location>
</feature>
<proteinExistence type="predicted"/>
<protein>
    <submittedName>
        <fullName evidence="4">Interferon gamma receptor 1</fullName>
    </submittedName>
</protein>
<dbReference type="Proteomes" id="UP001228049">
    <property type="component" value="Unassembled WGS sequence"/>
</dbReference>
<comment type="caution">
    <text evidence="4">The sequence shown here is derived from an EMBL/GenBank/DDBJ whole genome shotgun (WGS) entry which is preliminary data.</text>
</comment>
<feature type="compositionally biased region" description="Acidic residues" evidence="1">
    <location>
        <begin position="375"/>
        <end position="393"/>
    </location>
</feature>
<accession>A0AAD9BMH4</accession>
<keyword evidence="2" id="KW-0472">Membrane</keyword>
<dbReference type="AlphaFoldDB" id="A0AAD9BMH4"/>
<evidence type="ECO:0000256" key="1">
    <source>
        <dbReference type="SAM" id="MobiDB-lite"/>
    </source>
</evidence>